<sequence length="245" mass="25832">MSVIAPPPTAFGDDLAWHREGPVRMLQQGLWKRRNNPVACDIQVAGSRRGTDCVVGDDIYSPTAPTQTTIFISVLPPPAVPCPTPCATTSPSWKLDADALHDSLATIQPRPAPLVWKSPNETLTTSTGSARLRQRRAVDYSKPLGSGHPRYGVGPAWTPSVSRKRSSPSDGSEAHESAADDAYIPPLHCSPRRVKRAPHWPASGSSTPASRRASLDSTGSGSAGSTAATTVYDGPVGARARAPEG</sequence>
<keyword evidence="3" id="KW-1185">Reference proteome</keyword>
<dbReference type="EMBL" id="BQKY01000004">
    <property type="protein sequence ID" value="GJN89205.1"/>
    <property type="molecule type" value="Genomic_DNA"/>
</dbReference>
<reference evidence="2 3" key="1">
    <citation type="submission" date="2021-12" db="EMBL/GenBank/DDBJ databases">
        <title>High titer production of polyol ester of fatty acids by Rhodotorula paludigena BS15 towards product separation-free biomass refinery.</title>
        <authorList>
            <person name="Mano J."/>
            <person name="Ono H."/>
            <person name="Tanaka T."/>
            <person name="Naito K."/>
            <person name="Sushida H."/>
            <person name="Ike M."/>
            <person name="Tokuyasu K."/>
            <person name="Kitaoka M."/>
        </authorList>
    </citation>
    <scope>NUCLEOTIDE SEQUENCE [LARGE SCALE GENOMIC DNA]</scope>
    <source>
        <strain evidence="2 3">BS15</strain>
    </source>
</reference>
<dbReference type="Proteomes" id="UP001342314">
    <property type="component" value="Unassembled WGS sequence"/>
</dbReference>
<feature type="region of interest" description="Disordered" evidence="1">
    <location>
        <begin position="140"/>
        <end position="245"/>
    </location>
</feature>
<evidence type="ECO:0000313" key="2">
    <source>
        <dbReference type="EMBL" id="GJN89205.1"/>
    </source>
</evidence>
<proteinExistence type="predicted"/>
<accession>A0AAV5GI83</accession>
<evidence type="ECO:0000256" key="1">
    <source>
        <dbReference type="SAM" id="MobiDB-lite"/>
    </source>
</evidence>
<protein>
    <submittedName>
        <fullName evidence="2">Uncharacterized protein</fullName>
    </submittedName>
</protein>
<organism evidence="2 3">
    <name type="scientific">Rhodotorula paludigena</name>
    <dbReference type="NCBI Taxonomy" id="86838"/>
    <lineage>
        <taxon>Eukaryota</taxon>
        <taxon>Fungi</taxon>
        <taxon>Dikarya</taxon>
        <taxon>Basidiomycota</taxon>
        <taxon>Pucciniomycotina</taxon>
        <taxon>Microbotryomycetes</taxon>
        <taxon>Sporidiobolales</taxon>
        <taxon>Sporidiobolaceae</taxon>
        <taxon>Rhodotorula</taxon>
    </lineage>
</organism>
<dbReference type="AlphaFoldDB" id="A0AAV5GI83"/>
<evidence type="ECO:0000313" key="3">
    <source>
        <dbReference type="Proteomes" id="UP001342314"/>
    </source>
</evidence>
<name>A0AAV5GI83_9BASI</name>
<feature type="compositionally biased region" description="Low complexity" evidence="1">
    <location>
        <begin position="217"/>
        <end position="230"/>
    </location>
</feature>
<comment type="caution">
    <text evidence="2">The sequence shown here is derived from an EMBL/GenBank/DDBJ whole genome shotgun (WGS) entry which is preliminary data.</text>
</comment>
<gene>
    <name evidence="2" type="ORF">Rhopal_002183-T1</name>
</gene>